<keyword evidence="2" id="KW-0808">Transferase</keyword>
<dbReference type="OrthoDB" id="5404599at2759"/>
<dbReference type="GO" id="GO:0016740">
    <property type="term" value="F:transferase activity"/>
    <property type="evidence" value="ECO:0007669"/>
    <property type="project" value="UniProtKB-KW"/>
</dbReference>
<name>A0A1G4BF17_9PEZI</name>
<dbReference type="InterPro" id="IPR002575">
    <property type="entry name" value="Aminoglycoside_PTrfase"/>
</dbReference>
<reference evidence="2 3" key="1">
    <citation type="submission" date="2016-09" db="EMBL/GenBank/DDBJ databases">
        <authorList>
            <person name="Capua I."/>
            <person name="De Benedictis P."/>
            <person name="Joannis T."/>
            <person name="Lombin L.H."/>
            <person name="Cattoli G."/>
        </authorList>
    </citation>
    <scope>NUCLEOTIDE SEQUENCE [LARGE SCALE GENOMIC DNA]</scope>
    <source>
        <strain evidence="2 3">IMI 309357</strain>
    </source>
</reference>
<dbReference type="InterPro" id="IPR011009">
    <property type="entry name" value="Kinase-like_dom_sf"/>
</dbReference>
<dbReference type="AlphaFoldDB" id="A0A1G4BF17"/>
<evidence type="ECO:0000313" key="2">
    <source>
        <dbReference type="EMBL" id="OHE99946.1"/>
    </source>
</evidence>
<dbReference type="Pfam" id="PF01636">
    <property type="entry name" value="APH"/>
    <property type="match status" value="1"/>
</dbReference>
<organism evidence="2 3">
    <name type="scientific">Colletotrichum orchidophilum</name>
    <dbReference type="NCBI Taxonomy" id="1209926"/>
    <lineage>
        <taxon>Eukaryota</taxon>
        <taxon>Fungi</taxon>
        <taxon>Dikarya</taxon>
        <taxon>Ascomycota</taxon>
        <taxon>Pezizomycotina</taxon>
        <taxon>Sordariomycetes</taxon>
        <taxon>Hypocreomycetidae</taxon>
        <taxon>Glomerellales</taxon>
        <taxon>Glomerellaceae</taxon>
        <taxon>Colletotrichum</taxon>
    </lineage>
</organism>
<sequence>MSTTDTSTPIISFNEFSVPGQMKIFPESSFLKQRRAPRLPAPAKVRAYNEESDIIRTTSFDRPLPIIFLSLGLLINYGNNFTILKTLTQKIVSLYISLIEGVTLQERWCNKNEDERRAICKELKKMAKALRALEQDKHDRFFWRLGKQLLNDIFLAYRPDLRGPFVGLNAVQQFQDACGIEIDSEVPIVFTHDDLVLPNVILSLGRNPKVAAIIDWG</sequence>
<gene>
    <name evidence="2" type="ORF">CORC01_04847</name>
</gene>
<dbReference type="EMBL" id="MJBS01000032">
    <property type="protein sequence ID" value="OHE99946.1"/>
    <property type="molecule type" value="Genomic_DNA"/>
</dbReference>
<keyword evidence="3" id="KW-1185">Reference proteome</keyword>
<accession>A0A1G4BF17</accession>
<evidence type="ECO:0000313" key="3">
    <source>
        <dbReference type="Proteomes" id="UP000176998"/>
    </source>
</evidence>
<dbReference type="RefSeq" id="XP_022477091.1">
    <property type="nucleotide sequence ID" value="XM_022616494.1"/>
</dbReference>
<dbReference type="SUPFAM" id="SSF56112">
    <property type="entry name" value="Protein kinase-like (PK-like)"/>
    <property type="match status" value="1"/>
</dbReference>
<comment type="caution">
    <text evidence="2">The sequence shown here is derived from an EMBL/GenBank/DDBJ whole genome shotgun (WGS) entry which is preliminary data.</text>
</comment>
<proteinExistence type="predicted"/>
<dbReference type="Proteomes" id="UP000176998">
    <property type="component" value="Unassembled WGS sequence"/>
</dbReference>
<dbReference type="GeneID" id="34558004"/>
<evidence type="ECO:0000259" key="1">
    <source>
        <dbReference type="Pfam" id="PF01636"/>
    </source>
</evidence>
<protein>
    <submittedName>
        <fullName evidence="2">Phosphotransferase enzyme family protein</fullName>
    </submittedName>
</protein>
<feature type="domain" description="Aminoglycoside phosphotransferase" evidence="1">
    <location>
        <begin position="86"/>
        <end position="217"/>
    </location>
</feature>